<sequence length="102" mass="10879">MGTARDIDLKTGGTATFRKSETHSGHQSWAEGPHVAMHAAGVTLMRGDFALVADAIDTPASPPPRAPEPGIRIEPQRRASAPLTWPLVAADQCALWMRGLLN</sequence>
<protein>
    <submittedName>
        <fullName evidence="2">Uncharacterized protein</fullName>
    </submittedName>
</protein>
<proteinExistence type="predicted"/>
<organism evidence="2 3">
    <name type="scientific">Hydrogenophaga electricum</name>
    <dbReference type="NCBI Taxonomy" id="1230953"/>
    <lineage>
        <taxon>Bacteria</taxon>
        <taxon>Pseudomonadati</taxon>
        <taxon>Pseudomonadota</taxon>
        <taxon>Betaproteobacteria</taxon>
        <taxon>Burkholderiales</taxon>
        <taxon>Comamonadaceae</taxon>
        <taxon>Hydrogenophaga</taxon>
    </lineage>
</organism>
<gene>
    <name evidence="2" type="ORF">GCM10007935_08810</name>
</gene>
<evidence type="ECO:0000313" key="2">
    <source>
        <dbReference type="EMBL" id="GLS13452.1"/>
    </source>
</evidence>
<feature type="region of interest" description="Disordered" evidence="1">
    <location>
        <begin position="56"/>
        <end position="77"/>
    </location>
</feature>
<evidence type="ECO:0000313" key="3">
    <source>
        <dbReference type="Proteomes" id="UP001156903"/>
    </source>
</evidence>
<dbReference type="Proteomes" id="UP001156903">
    <property type="component" value="Unassembled WGS sequence"/>
</dbReference>
<keyword evidence="3" id="KW-1185">Reference proteome</keyword>
<feature type="region of interest" description="Disordered" evidence="1">
    <location>
        <begin position="1"/>
        <end position="31"/>
    </location>
</feature>
<reference evidence="3" key="1">
    <citation type="journal article" date="2019" name="Int. J. Syst. Evol. Microbiol.">
        <title>The Global Catalogue of Microorganisms (GCM) 10K type strain sequencing project: providing services to taxonomists for standard genome sequencing and annotation.</title>
        <authorList>
            <consortium name="The Broad Institute Genomics Platform"/>
            <consortium name="The Broad Institute Genome Sequencing Center for Infectious Disease"/>
            <person name="Wu L."/>
            <person name="Ma J."/>
        </authorList>
    </citation>
    <scope>NUCLEOTIDE SEQUENCE [LARGE SCALE GENOMIC DNA]</scope>
    <source>
        <strain evidence="3">NBRC 109341</strain>
    </source>
</reference>
<dbReference type="EMBL" id="BSPB01000004">
    <property type="protein sequence ID" value="GLS13452.1"/>
    <property type="molecule type" value="Genomic_DNA"/>
</dbReference>
<comment type="caution">
    <text evidence="2">The sequence shown here is derived from an EMBL/GenBank/DDBJ whole genome shotgun (WGS) entry which is preliminary data.</text>
</comment>
<accession>A0ABQ6C5I7</accession>
<dbReference type="RefSeq" id="WP_252652033.1">
    <property type="nucleotide sequence ID" value="NZ_BSPB01000004.1"/>
</dbReference>
<evidence type="ECO:0000256" key="1">
    <source>
        <dbReference type="SAM" id="MobiDB-lite"/>
    </source>
</evidence>
<name>A0ABQ6C5I7_9BURK</name>